<evidence type="ECO:0000313" key="3">
    <source>
        <dbReference type="Proteomes" id="UP001607303"/>
    </source>
</evidence>
<comment type="caution">
    <text evidence="2">The sequence shown here is derived from an EMBL/GenBank/DDBJ whole genome shotgun (WGS) entry which is preliminary data.</text>
</comment>
<dbReference type="AlphaFoldDB" id="A0ABD2CX62"/>
<organism evidence="2 3">
    <name type="scientific">Vespula maculifrons</name>
    <name type="common">Eastern yellow jacket</name>
    <name type="synonym">Wasp</name>
    <dbReference type="NCBI Taxonomy" id="7453"/>
    <lineage>
        <taxon>Eukaryota</taxon>
        <taxon>Metazoa</taxon>
        <taxon>Ecdysozoa</taxon>
        <taxon>Arthropoda</taxon>
        <taxon>Hexapoda</taxon>
        <taxon>Insecta</taxon>
        <taxon>Pterygota</taxon>
        <taxon>Neoptera</taxon>
        <taxon>Endopterygota</taxon>
        <taxon>Hymenoptera</taxon>
        <taxon>Apocrita</taxon>
        <taxon>Aculeata</taxon>
        <taxon>Vespoidea</taxon>
        <taxon>Vespidae</taxon>
        <taxon>Vespinae</taxon>
        <taxon>Vespula</taxon>
    </lineage>
</organism>
<keyword evidence="3" id="KW-1185">Reference proteome</keyword>
<name>A0ABD2CX62_VESMC</name>
<gene>
    <name evidence="1" type="ORF">V1477_002145</name>
    <name evidence="2" type="ORF">V1477_002155</name>
</gene>
<proteinExistence type="predicted"/>
<accession>A0ABD2CX62</accession>
<dbReference type="Proteomes" id="UP001607303">
    <property type="component" value="Unassembled WGS sequence"/>
</dbReference>
<evidence type="ECO:0000313" key="1">
    <source>
        <dbReference type="EMBL" id="KAL2749205.1"/>
    </source>
</evidence>
<evidence type="ECO:0000313" key="2">
    <source>
        <dbReference type="EMBL" id="KAL2749215.1"/>
    </source>
</evidence>
<dbReference type="EMBL" id="JAYRBN010000027">
    <property type="protein sequence ID" value="KAL2749215.1"/>
    <property type="molecule type" value="Genomic_DNA"/>
</dbReference>
<sequence>MMLDLLIRIDFLNDKEIYIKDGNILISKINVKKIVRKTDKIVLTHVKYSKHEQFIKNIMDSYNSSNVREVGIQMDLISRNIQPI</sequence>
<reference evidence="2 3" key="1">
    <citation type="journal article" date="2024" name="Ann. Entomol. Soc. Am.">
        <title>Genomic analyses of the southern and eastern yellowjacket wasps (Hymenoptera: Vespidae) reveal evolutionary signatures of social life.</title>
        <authorList>
            <person name="Catto M.A."/>
            <person name="Caine P.B."/>
            <person name="Orr S.E."/>
            <person name="Hunt B.G."/>
            <person name="Goodisman M.A.D."/>
        </authorList>
    </citation>
    <scope>NUCLEOTIDE SEQUENCE [LARGE SCALE GENOMIC DNA]</scope>
    <source>
        <strain evidence="2">232</strain>
        <tissue evidence="2">Head and thorax</tissue>
    </source>
</reference>
<dbReference type="EMBL" id="JAYRBN010000027">
    <property type="protein sequence ID" value="KAL2749205.1"/>
    <property type="molecule type" value="Genomic_DNA"/>
</dbReference>
<protein>
    <submittedName>
        <fullName evidence="2">Uncharacterized protein</fullName>
    </submittedName>
</protein>